<name>A0AB39Y081_9ACTN</name>
<protein>
    <submittedName>
        <fullName evidence="4">Metallophosphoesterase</fullName>
    </submittedName>
</protein>
<accession>A0AB39Y081</accession>
<reference evidence="4" key="1">
    <citation type="submission" date="2024-08" db="EMBL/GenBank/DDBJ databases">
        <authorList>
            <person name="Yu S.T."/>
        </authorList>
    </citation>
    <scope>NUCLEOTIDE SEQUENCE</scope>
    <source>
        <strain evidence="4">R33</strain>
    </source>
</reference>
<evidence type="ECO:0000313" key="4">
    <source>
        <dbReference type="EMBL" id="XDV62427.1"/>
    </source>
</evidence>
<keyword evidence="2" id="KW-0378">Hydrolase</keyword>
<dbReference type="PANTHER" id="PTHR31302">
    <property type="entry name" value="TRANSMEMBRANE PROTEIN WITH METALLOPHOSPHOESTERASE DOMAIN-RELATED"/>
    <property type="match status" value="1"/>
</dbReference>
<dbReference type="GO" id="GO:0016020">
    <property type="term" value="C:membrane"/>
    <property type="evidence" value="ECO:0007669"/>
    <property type="project" value="GOC"/>
</dbReference>
<evidence type="ECO:0000256" key="2">
    <source>
        <dbReference type="ARBA" id="ARBA00022801"/>
    </source>
</evidence>
<organism evidence="4">
    <name type="scientific">Streptomyces sp. R33</name>
    <dbReference type="NCBI Taxonomy" id="3238629"/>
    <lineage>
        <taxon>Bacteria</taxon>
        <taxon>Bacillati</taxon>
        <taxon>Actinomycetota</taxon>
        <taxon>Actinomycetes</taxon>
        <taxon>Kitasatosporales</taxon>
        <taxon>Streptomycetaceae</taxon>
        <taxon>Streptomyces</taxon>
    </lineage>
</organism>
<dbReference type="GO" id="GO:0046872">
    <property type="term" value="F:metal ion binding"/>
    <property type="evidence" value="ECO:0007669"/>
    <property type="project" value="UniProtKB-KW"/>
</dbReference>
<dbReference type="EMBL" id="CP165727">
    <property type="protein sequence ID" value="XDV62427.1"/>
    <property type="molecule type" value="Genomic_DNA"/>
</dbReference>
<dbReference type="AlphaFoldDB" id="A0AB39Y081"/>
<feature type="domain" description="Calcineurin-like phosphoesterase" evidence="3">
    <location>
        <begin position="2"/>
        <end position="207"/>
    </location>
</feature>
<dbReference type="RefSeq" id="WP_053789125.1">
    <property type="nucleotide sequence ID" value="NZ_CP165727.1"/>
</dbReference>
<dbReference type="InterPro" id="IPR004843">
    <property type="entry name" value="Calcineurin-like_PHP"/>
</dbReference>
<dbReference type="GO" id="GO:0009245">
    <property type="term" value="P:lipid A biosynthetic process"/>
    <property type="evidence" value="ECO:0007669"/>
    <property type="project" value="TreeGrafter"/>
</dbReference>
<keyword evidence="1" id="KW-0479">Metal-binding</keyword>
<dbReference type="InterPro" id="IPR029052">
    <property type="entry name" value="Metallo-depent_PP-like"/>
</dbReference>
<dbReference type="SUPFAM" id="SSF56300">
    <property type="entry name" value="Metallo-dependent phosphatases"/>
    <property type="match status" value="1"/>
</dbReference>
<evidence type="ECO:0000256" key="1">
    <source>
        <dbReference type="ARBA" id="ARBA00022723"/>
    </source>
</evidence>
<gene>
    <name evidence="4" type="ORF">AB5J51_05495</name>
</gene>
<dbReference type="PIRSF" id="PIRSF008292">
    <property type="entry name" value="UCP008292"/>
    <property type="match status" value="1"/>
</dbReference>
<evidence type="ECO:0000259" key="3">
    <source>
        <dbReference type="Pfam" id="PF00149"/>
    </source>
</evidence>
<dbReference type="InterPro" id="IPR016538">
    <property type="entry name" value="UCP008292"/>
</dbReference>
<sequence length="248" mass="25934">MIRVAAVGDIHLGPGSEGLLRPAFDTLAGCADLLLLAGDLTRHGTPQEGRVVAGEVAGLPVPVIAVLGNHDYQSDQQDALTRELNEGGVRVLECDGVLVDIDGTKVGVAGTKGFGGGFAGRCASDFGEPEMKAFVRYTRRCADGLARSLRELREAGSDVRIALTHFSPVPDTLAGEPPEIFPFLGSYLLAEAMDEAGADLAVHGHAHLGTEHGLTAGGVRVRNVAMPVIDRAFAVYHLGVGNGQVRPR</sequence>
<dbReference type="Pfam" id="PF00149">
    <property type="entry name" value="Metallophos"/>
    <property type="match status" value="1"/>
</dbReference>
<dbReference type="Gene3D" id="3.60.21.10">
    <property type="match status" value="1"/>
</dbReference>
<dbReference type="GO" id="GO:0008758">
    <property type="term" value="F:UDP-2,3-diacylglucosamine hydrolase activity"/>
    <property type="evidence" value="ECO:0007669"/>
    <property type="project" value="TreeGrafter"/>
</dbReference>
<proteinExistence type="predicted"/>
<dbReference type="PANTHER" id="PTHR31302:SF31">
    <property type="entry name" value="PHOSPHODIESTERASE YAEI"/>
    <property type="match status" value="1"/>
</dbReference>
<dbReference type="InterPro" id="IPR051158">
    <property type="entry name" value="Metallophosphoesterase_sf"/>
</dbReference>